<evidence type="ECO:0000256" key="1">
    <source>
        <dbReference type="SAM" id="MobiDB-lite"/>
    </source>
</evidence>
<dbReference type="Proteomes" id="UP001055172">
    <property type="component" value="Unassembled WGS sequence"/>
</dbReference>
<feature type="region of interest" description="Disordered" evidence="1">
    <location>
        <begin position="1"/>
        <end position="24"/>
    </location>
</feature>
<accession>A0AA37GPZ0</accession>
<evidence type="ECO:0000313" key="3">
    <source>
        <dbReference type="Proteomes" id="UP001055172"/>
    </source>
</evidence>
<reference evidence="2 3" key="1">
    <citation type="submission" date="2021-07" db="EMBL/GenBank/DDBJ databases">
        <title>Genome data of Colletotrichum spaethianum.</title>
        <authorList>
            <person name="Utami Y.D."/>
            <person name="Hiruma K."/>
        </authorList>
    </citation>
    <scope>NUCLEOTIDE SEQUENCE [LARGE SCALE GENOMIC DNA]</scope>
    <source>
        <strain evidence="2 3">MAFF 242679</strain>
    </source>
</reference>
<proteinExistence type="predicted"/>
<keyword evidence="3" id="KW-1185">Reference proteome</keyword>
<comment type="caution">
    <text evidence="2">The sequence shown here is derived from an EMBL/GenBank/DDBJ whole genome shotgun (WGS) entry which is preliminary data.</text>
</comment>
<dbReference type="EMBL" id="BPPX01000015">
    <property type="protein sequence ID" value="GJC84675.1"/>
    <property type="molecule type" value="Genomic_DNA"/>
</dbReference>
<dbReference type="AlphaFoldDB" id="A0AA37GPZ0"/>
<evidence type="ECO:0000313" key="2">
    <source>
        <dbReference type="EMBL" id="GJC84675.1"/>
    </source>
</evidence>
<name>A0AA37GPZ0_9PEZI</name>
<protein>
    <submittedName>
        <fullName evidence="2">Uncharacterized protein</fullName>
    </submittedName>
</protein>
<organism evidence="2 3">
    <name type="scientific">Colletotrichum liriopes</name>
    <dbReference type="NCBI Taxonomy" id="708192"/>
    <lineage>
        <taxon>Eukaryota</taxon>
        <taxon>Fungi</taxon>
        <taxon>Dikarya</taxon>
        <taxon>Ascomycota</taxon>
        <taxon>Pezizomycotina</taxon>
        <taxon>Sordariomycetes</taxon>
        <taxon>Hypocreomycetidae</taxon>
        <taxon>Glomerellales</taxon>
        <taxon>Glomerellaceae</taxon>
        <taxon>Colletotrichum</taxon>
        <taxon>Colletotrichum spaethianum species complex</taxon>
    </lineage>
</organism>
<gene>
    <name evidence="2" type="ORF">ColLi_07513</name>
</gene>
<sequence length="91" mass="10215">MKKTAPPDTAPTRKSTKKRVRNFSSEDRAAHRIFEKGRREAFKERLTVGQCRIFILGSIGSLLTTQLSRNSLVSSPFSQTRIPSICQSMSS</sequence>